<dbReference type="RefSeq" id="WP_214563231.1">
    <property type="nucleotide sequence ID" value="NZ_JAHEWX010000015.1"/>
</dbReference>
<accession>A0A9Q2ZQH8</accession>
<dbReference type="AlphaFoldDB" id="A0A9Q2ZQH8"/>
<sequence>MGSYEPEAHLDALGVQLVEYPLRASNGLYVDDVRTVLVRPRLKKIHRRSVLAHEAAHAEARHRDVGLLLPKLEHFADLTAARRLIDAELLDDLRKWRHDPAEWCVELAVTPHLLRVYLAAS</sequence>
<reference evidence="2" key="1">
    <citation type="submission" date="2021-05" db="EMBL/GenBank/DDBJ databases">
        <title>Whole genome sequence of Curtobacterium flaccumfaciens pv. flaccumfaciens strain CFBP 3417.</title>
        <authorList>
            <person name="Osdaghi E."/>
            <person name="Taghouti G."/>
            <person name="Portier P."/>
            <person name="Fazliarab A."/>
            <person name="Taghavi S.M."/>
            <person name="Briand M."/>
            <person name="Le-Saux M."/>
            <person name="Jacques M.-A."/>
        </authorList>
    </citation>
    <scope>NUCLEOTIDE SEQUENCE</scope>
    <source>
        <strain evidence="2">CFBP 3417</strain>
    </source>
</reference>
<organism evidence="2 3">
    <name type="scientific">Curtobacterium flaccumfaciens pv. flaccumfaciens</name>
    <dbReference type="NCBI Taxonomy" id="138532"/>
    <lineage>
        <taxon>Bacteria</taxon>
        <taxon>Bacillati</taxon>
        <taxon>Actinomycetota</taxon>
        <taxon>Actinomycetes</taxon>
        <taxon>Micrococcales</taxon>
        <taxon>Microbacteriaceae</taxon>
        <taxon>Curtobacterium</taxon>
    </lineage>
</organism>
<protein>
    <recommendedName>
        <fullName evidence="1">IrrE N-terminal-like domain-containing protein</fullName>
    </recommendedName>
</protein>
<name>A0A9Q2ZQH8_9MICO</name>
<evidence type="ECO:0000259" key="1">
    <source>
        <dbReference type="Pfam" id="PF06114"/>
    </source>
</evidence>
<dbReference type="InterPro" id="IPR010359">
    <property type="entry name" value="IrrE_HExxH"/>
</dbReference>
<dbReference type="Proteomes" id="UP000709437">
    <property type="component" value="Unassembled WGS sequence"/>
</dbReference>
<evidence type="ECO:0000313" key="3">
    <source>
        <dbReference type="Proteomes" id="UP000709437"/>
    </source>
</evidence>
<evidence type="ECO:0000313" key="2">
    <source>
        <dbReference type="EMBL" id="MBT1542437.1"/>
    </source>
</evidence>
<feature type="domain" description="IrrE N-terminal-like" evidence="1">
    <location>
        <begin position="11"/>
        <end position="92"/>
    </location>
</feature>
<dbReference type="Pfam" id="PF06114">
    <property type="entry name" value="Peptidase_M78"/>
    <property type="match status" value="1"/>
</dbReference>
<gene>
    <name evidence="2" type="ORF">KK103_11745</name>
</gene>
<comment type="caution">
    <text evidence="2">The sequence shown here is derived from an EMBL/GenBank/DDBJ whole genome shotgun (WGS) entry which is preliminary data.</text>
</comment>
<proteinExistence type="predicted"/>
<dbReference type="EMBL" id="JAHEWX010000015">
    <property type="protein sequence ID" value="MBT1542437.1"/>
    <property type="molecule type" value="Genomic_DNA"/>
</dbReference>